<evidence type="ECO:0000259" key="1">
    <source>
        <dbReference type="Pfam" id="PF08818"/>
    </source>
</evidence>
<comment type="caution">
    <text evidence="2">The sequence shown here is derived from an EMBL/GenBank/DDBJ whole genome shotgun (WGS) entry which is preliminary data.</text>
</comment>
<accession>A0A2V4BKI2</accession>
<dbReference type="InterPro" id="IPR014922">
    <property type="entry name" value="YdhG-like"/>
</dbReference>
<evidence type="ECO:0000313" key="2">
    <source>
        <dbReference type="EMBL" id="PXY39508.1"/>
    </source>
</evidence>
<evidence type="ECO:0000313" key="3">
    <source>
        <dbReference type="Proteomes" id="UP000247903"/>
    </source>
</evidence>
<dbReference type="Pfam" id="PF08818">
    <property type="entry name" value="DUF1801"/>
    <property type="match status" value="1"/>
</dbReference>
<dbReference type="AlphaFoldDB" id="A0A2V4BKI2"/>
<organism evidence="2 3">
    <name type="scientific">Flavobacterium cheongpyeongense</name>
    <dbReference type="NCBI Taxonomy" id="2212651"/>
    <lineage>
        <taxon>Bacteria</taxon>
        <taxon>Pseudomonadati</taxon>
        <taxon>Bacteroidota</taxon>
        <taxon>Flavobacteriia</taxon>
        <taxon>Flavobacteriales</taxon>
        <taxon>Flavobacteriaceae</taxon>
        <taxon>Flavobacterium</taxon>
    </lineage>
</organism>
<name>A0A2V4BKI2_9FLAO</name>
<reference evidence="2 3" key="1">
    <citation type="submission" date="2018-05" db="EMBL/GenBank/DDBJ databases">
        <title>Flavobacterium sp. strain IMCC34759, incomplete genome.</title>
        <authorList>
            <person name="Joung Y."/>
            <person name="Cho J."/>
        </authorList>
    </citation>
    <scope>NUCLEOTIDE SEQUENCE [LARGE SCALE GENOMIC DNA]</scope>
    <source>
        <strain evidence="2 3">IMCC34759</strain>
    </source>
</reference>
<dbReference type="Proteomes" id="UP000247903">
    <property type="component" value="Unassembled WGS sequence"/>
</dbReference>
<dbReference type="EMBL" id="QJHK01000018">
    <property type="protein sequence ID" value="PXY39508.1"/>
    <property type="molecule type" value="Genomic_DNA"/>
</dbReference>
<dbReference type="SUPFAM" id="SSF159888">
    <property type="entry name" value="YdhG-like"/>
    <property type="match status" value="1"/>
</dbReference>
<protein>
    <submittedName>
        <fullName evidence="2">DUF1801 domain-containing protein</fullName>
    </submittedName>
</protein>
<dbReference type="OrthoDB" id="9811812at2"/>
<keyword evidence="3" id="KW-1185">Reference proteome</keyword>
<proteinExistence type="predicted"/>
<gene>
    <name evidence="2" type="ORF">DMB65_17690</name>
</gene>
<sequence length="129" mass="15050">MRSLEVTNFLESQNHPLRKEIEELRNVILSSNKHLAENIKWNAPNYCFGNEDRITMKIQPVASNIQLIFHRGAKKKEQPKERLIANKNKILIWKENDRAIIAFKNSKEIESAKAELKTIINEWIIASQS</sequence>
<feature type="domain" description="YdhG-like" evidence="1">
    <location>
        <begin position="18"/>
        <end position="124"/>
    </location>
</feature>